<comment type="caution">
    <text evidence="2">The sequence shown here is derived from an EMBL/GenBank/DDBJ whole genome shotgun (WGS) entry which is preliminary data.</text>
</comment>
<accession>A0A2N8KUV6</accession>
<evidence type="ECO:0000313" key="2">
    <source>
        <dbReference type="EMBL" id="PND37233.1"/>
    </source>
</evidence>
<organism evidence="2 3">
    <name type="scientific">Kinneretia aquatilis</name>
    <dbReference type="NCBI Taxonomy" id="2070761"/>
    <lineage>
        <taxon>Bacteria</taxon>
        <taxon>Pseudomonadati</taxon>
        <taxon>Pseudomonadota</taxon>
        <taxon>Betaproteobacteria</taxon>
        <taxon>Burkholderiales</taxon>
        <taxon>Sphaerotilaceae</taxon>
        <taxon>Roseateles</taxon>
    </lineage>
</organism>
<protein>
    <submittedName>
        <fullName evidence="2">Uncharacterized protein</fullName>
    </submittedName>
</protein>
<evidence type="ECO:0000313" key="3">
    <source>
        <dbReference type="Proteomes" id="UP000235916"/>
    </source>
</evidence>
<feature type="region of interest" description="Disordered" evidence="1">
    <location>
        <begin position="1"/>
        <end position="28"/>
    </location>
</feature>
<dbReference type="AlphaFoldDB" id="A0A2N8KUV6"/>
<dbReference type="RefSeq" id="WP_102767151.1">
    <property type="nucleotide sequence ID" value="NZ_POSP01000003.1"/>
</dbReference>
<keyword evidence="3" id="KW-1185">Reference proteome</keyword>
<dbReference type="Proteomes" id="UP000235916">
    <property type="component" value="Unassembled WGS sequence"/>
</dbReference>
<gene>
    <name evidence="2" type="ORF">C1O66_06600</name>
</gene>
<name>A0A2N8KUV6_9BURK</name>
<proteinExistence type="predicted"/>
<dbReference type="EMBL" id="POSP01000003">
    <property type="protein sequence ID" value="PND37233.1"/>
    <property type="molecule type" value="Genomic_DNA"/>
</dbReference>
<reference evidence="2 3" key="1">
    <citation type="submission" date="2018-01" db="EMBL/GenBank/DDBJ databases">
        <title>Draft genome sequence of Paucibacter aquatile CR182 isolated from freshwater of the Nakdong River.</title>
        <authorList>
            <person name="Choi A."/>
            <person name="Chung E.J."/>
        </authorList>
    </citation>
    <scope>NUCLEOTIDE SEQUENCE [LARGE SCALE GENOMIC DNA]</scope>
    <source>
        <strain evidence="2 3">CR182</strain>
    </source>
</reference>
<evidence type="ECO:0000256" key="1">
    <source>
        <dbReference type="SAM" id="MobiDB-lite"/>
    </source>
</evidence>
<sequence>MNPSLPVFTAPNPARAQDRLAPPGRGDDSAASAAALGAHLGLCRALRGRLFALRCGADALVGFVSRRSVTSALLLAALAALLYQAWR</sequence>